<dbReference type="OMA" id="HEFFHKS"/>
<dbReference type="CDD" id="cd14686">
    <property type="entry name" value="bZIP"/>
    <property type="match status" value="1"/>
</dbReference>
<dbReference type="HOGENOM" id="CLU_1065613_0_0_1"/>
<sequence length="271" mass="29867">MQNTQSDFLPESFTGLLENDVNANITALDMPSAPDGYYSVSQFPNGPGSFMSDTQMDPSISRMPCGGEMGAAQLTLNHQNPAMDSQMENSHEDLDTLLDLPAIPDLPWSDNFLFDDNSGSAPATQIEGREENPEGPSEGQSAPSSPPYESSGPSQPVPKRSLPKDDEDAKAHERRIKNRYSAKKTREKKRDELAAMTAKMARMEQKLRRHEFFHKSIHSVCDAYGGSCPGNCQLSQCIKQLFARQGIKNLQHLLVDVQTVLSLLALFFGTC</sequence>
<dbReference type="Gene3D" id="1.20.5.170">
    <property type="match status" value="1"/>
</dbReference>
<feature type="compositionally biased region" description="Basic residues" evidence="1">
    <location>
        <begin position="172"/>
        <end position="187"/>
    </location>
</feature>
<evidence type="ECO:0000313" key="4">
    <source>
        <dbReference type="Proteomes" id="UP000002497"/>
    </source>
</evidence>
<dbReference type="GO" id="GO:0003700">
    <property type="term" value="F:DNA-binding transcription factor activity"/>
    <property type="evidence" value="ECO:0007669"/>
    <property type="project" value="InterPro"/>
</dbReference>
<dbReference type="InterPro" id="IPR004827">
    <property type="entry name" value="bZIP"/>
</dbReference>
<accession>E9D2H0</accession>
<feature type="region of interest" description="Disordered" evidence="1">
    <location>
        <begin position="111"/>
        <end position="191"/>
    </location>
</feature>
<reference evidence="4" key="2">
    <citation type="submission" date="2010-03" db="EMBL/GenBank/DDBJ databases">
        <title>The genome sequence of Coccidioides posadasii strain Silveira.</title>
        <authorList>
            <consortium name="The Broad Institute Genome Sequencing Center for Infectious Disease"/>
            <person name="Neafsey D."/>
            <person name="Orbach M."/>
            <person name="Henn M.R."/>
            <person name="Cole G.T."/>
            <person name="Galgiani J."/>
            <person name="Gardner M.J."/>
            <person name="Kirkland T.N."/>
            <person name="Taylor J.W."/>
            <person name="Young S.K."/>
            <person name="Zeng Q."/>
            <person name="Koehrsen M."/>
            <person name="Alvarado L."/>
            <person name="Berlin A."/>
            <person name="Borenstein D."/>
            <person name="Chapman S.B."/>
            <person name="Chen Z."/>
            <person name="Engels R."/>
            <person name="Freedman E."/>
            <person name="Gellesch M."/>
            <person name="Goldberg J."/>
            <person name="Griggs A."/>
            <person name="Gujja S."/>
            <person name="Heilman E."/>
            <person name="Heiman D."/>
            <person name="Howarth C."/>
            <person name="Jen D."/>
            <person name="Larson L."/>
            <person name="Mehta T."/>
            <person name="Neiman D."/>
            <person name="Park D."/>
            <person name="Pearson M."/>
            <person name="Richards J."/>
            <person name="Roberts A."/>
            <person name="Saif S."/>
            <person name="Shea T."/>
            <person name="Shenoy N."/>
            <person name="Sisk P."/>
            <person name="Stolte C."/>
            <person name="Sykes S."/>
            <person name="Walk T."/>
            <person name="White J."/>
            <person name="Yandava C."/>
            <person name="Haas B."/>
            <person name="Nusbaum C."/>
            <person name="Birren B."/>
        </authorList>
    </citation>
    <scope>NUCLEOTIDE SEQUENCE [LARGE SCALE GENOMIC DNA]</scope>
    <source>
        <strain evidence="4">RMSCC 757 / Silveira</strain>
    </source>
</reference>
<feature type="compositionally biased region" description="Low complexity" evidence="1">
    <location>
        <begin position="141"/>
        <end position="154"/>
    </location>
</feature>
<evidence type="ECO:0000259" key="2">
    <source>
        <dbReference type="PROSITE" id="PS00036"/>
    </source>
</evidence>
<feature type="compositionally biased region" description="Basic and acidic residues" evidence="1">
    <location>
        <begin position="162"/>
        <end position="171"/>
    </location>
</feature>
<dbReference type="EMBL" id="GL636490">
    <property type="protein sequence ID" value="EFW19384.1"/>
    <property type="molecule type" value="Genomic_DNA"/>
</dbReference>
<dbReference type="Proteomes" id="UP000002497">
    <property type="component" value="Unassembled WGS sequence"/>
</dbReference>
<organism evidence="4">
    <name type="scientific">Coccidioides posadasii (strain RMSCC 757 / Silveira)</name>
    <name type="common">Valley fever fungus</name>
    <dbReference type="NCBI Taxonomy" id="443226"/>
    <lineage>
        <taxon>Eukaryota</taxon>
        <taxon>Fungi</taxon>
        <taxon>Dikarya</taxon>
        <taxon>Ascomycota</taxon>
        <taxon>Pezizomycotina</taxon>
        <taxon>Eurotiomycetes</taxon>
        <taxon>Eurotiomycetidae</taxon>
        <taxon>Onygenales</taxon>
        <taxon>Onygenaceae</taxon>
        <taxon>Coccidioides</taxon>
    </lineage>
</organism>
<dbReference type="VEuPathDB" id="FungiDB:D8B26_007618"/>
<dbReference type="VEuPathDB" id="FungiDB:CPSG_03768"/>
<reference evidence="4" key="1">
    <citation type="journal article" date="2010" name="Genome Res.">
        <title>Population genomic sequencing of Coccidioides fungi reveals recent hybridization and transposon control.</title>
        <authorList>
            <person name="Neafsey D.E."/>
            <person name="Barker B.M."/>
            <person name="Sharpton T.J."/>
            <person name="Stajich J.E."/>
            <person name="Park D.J."/>
            <person name="Whiston E."/>
            <person name="Hung C.-Y."/>
            <person name="McMahan C."/>
            <person name="White J."/>
            <person name="Sykes S."/>
            <person name="Heiman D."/>
            <person name="Young S."/>
            <person name="Zeng Q."/>
            <person name="Abouelleil A."/>
            <person name="Aftuck L."/>
            <person name="Bessette D."/>
            <person name="Brown A."/>
            <person name="FitzGerald M."/>
            <person name="Lui A."/>
            <person name="Macdonald J.P."/>
            <person name="Priest M."/>
            <person name="Orbach M.J."/>
            <person name="Galgiani J.N."/>
            <person name="Kirkland T.N."/>
            <person name="Cole G.T."/>
            <person name="Birren B.W."/>
            <person name="Henn M.R."/>
            <person name="Taylor J.W."/>
            <person name="Rounsley S.D."/>
        </authorList>
    </citation>
    <scope>NUCLEOTIDE SEQUENCE [LARGE SCALE GENOMIC DNA]</scope>
    <source>
        <strain evidence="4">RMSCC 757 / Silveira</strain>
    </source>
</reference>
<dbReference type="OrthoDB" id="10281100at2759"/>
<protein>
    <recommendedName>
        <fullName evidence="2">BZIP domain-containing protein</fullName>
    </recommendedName>
</protein>
<dbReference type="AlphaFoldDB" id="E9D2H0"/>
<feature type="domain" description="BZIP" evidence="2">
    <location>
        <begin position="174"/>
        <end position="188"/>
    </location>
</feature>
<dbReference type="PROSITE" id="PS00036">
    <property type="entry name" value="BZIP_BASIC"/>
    <property type="match status" value="1"/>
</dbReference>
<gene>
    <name evidence="3" type="ORF">CPSG_03768</name>
</gene>
<keyword evidence="4" id="KW-1185">Reference proteome</keyword>
<dbReference type="eggNOG" id="ENOG502RPTC">
    <property type="taxonomic scope" value="Eukaryota"/>
</dbReference>
<proteinExistence type="predicted"/>
<evidence type="ECO:0000313" key="3">
    <source>
        <dbReference type="EMBL" id="EFW19384.1"/>
    </source>
</evidence>
<name>E9D2H0_COCPS</name>
<evidence type="ECO:0000256" key="1">
    <source>
        <dbReference type="SAM" id="MobiDB-lite"/>
    </source>
</evidence>